<protein>
    <recommendedName>
        <fullName evidence="8">Exostosin GT47 domain-containing protein</fullName>
    </recommendedName>
</protein>
<evidence type="ECO:0000256" key="3">
    <source>
        <dbReference type="ARBA" id="ARBA00022676"/>
    </source>
</evidence>
<sequence>MKGKRNKAWHTRLGLSRFCPGITGVVSQMGMELLSVCQVEPRRVIWIVGMIFALVLVVQRLEHPYGNLLSSILSAAKVPLTSLSTSQMVGNVSLLNDLSFVEKKNTTDNAFLDSKTRNERDTTDEVVINSTAGFLTASPVSPLVNSSPKVGAPTIVVDSNVTLVEKDGTASSEKTKNSEQLHNDLKQTQHNSSLIRAPEVNKEPEVPVLDVYSMSDMKNLLLQSRASDHSVIPQWSSTVDQELQYAASQIENVPIIKNDPTLYAPLYRNLSMFKRSYELMEDTLKVYVYREGERPILHKPVLTGIYASEGWFMKQMEADKKFVTKDHLKAHLYYLPFSSLMLEETLYVRDSHSYTNLVQYLKNYVETIAVKYPFWNRTGGADHFLVACHDWAPTETKKYMARCIRALCNADVKQGFVFGKDVSLPETYVHTAKNPLRNIGGNRPSKRPILAFFAGKLHGYVRPILLQHWENKDPDMKIFGRLPKGKGNKNYAHHMQSSKYCICAKGYEVNSPRVVEAIFYECVPVIISDNFVPPFFEVLNWESFAVFVLEKDIPNLKNILVSIPENRYLQMQMRVRKVQQHFLWHAKPENFGKLEIQVNENLTASPVSVRPLQKGSEEARQLFSESEGISLNPLSYSVSFFCSQRENSCLVAEKELLSQCQVKTRTLLWIVGMLFAVILVVQHLELPYGTVLSSMLSAAKVPVEGKTRFQAVDSPSDSEAVGNVSLSNDLNYTGTYGIHEIANNTRTSGFVLERNEVSNRTLEIDEDTGDDQEEPSDNFAKQNRTFIVENVNPLETDVEQERRHSSFEKQNTTDTTFSEGGTRNESNTTDEVVNSTAGFPTASPASPMINSSSLAAPAIIETNVGAPPIAVGSNVTLVQKDQTTLSQKPKSSEQLHSNLSRTEQSSSPTRVPEMNKEPEVPALDVYSISDMNQLLRKSRSSYHSVKPRWSSTVDRELLYAASQIENAPLLKSDQTLYAPLYRNLSMFKRSYELMENTLKVYVYREGERPILHSPFLRGIYASEGWFMKQMEADKRFVTKNPRKAHLYYLPFSSRRLEESLYVPNSHNRKNLVQYLKDYVDMIAGKYPFWNRTGGADHFLVACHDWAPSETKKIMAKCIRALCNADVKEGFVVGKDVSLPETYIKNDKKPLRDLGGNRPSKRSILAFFAGSMHGYVRPILLQHWENKDPDMQIFGQLPEGKGNKNYVRHMQSSKYCICAKGYEVNSPRVVEAIFYECVPVIISDNFVPPFFEVLKWESFAVFVLEKDIPNLKNILLSIPKKRYLQMQMRVRRVQQHFLWHAKPEKDWWWESMATSVKVKSGGNLQDGSSKGKIGYSVTKKKIDSSSSKQAADYKQKSVQTVTKTEVKSKPNSASKTITKKTTTKVREKKVYTLAGQKFDPPEEREPLRIFYESLSKQIPTSEMAEFWMMEHGLLSSERSRKAYEKKQRKQKQLRLGTPLKSTPKPASKPESSQRPQQQASKNGDVKAKKRVIKESDDDDDFILSSKRRRA</sequence>
<evidence type="ECO:0000256" key="4">
    <source>
        <dbReference type="ARBA" id="ARBA00022968"/>
    </source>
</evidence>
<feature type="compositionally biased region" description="Basic and acidic residues" evidence="6">
    <location>
        <begin position="167"/>
        <end position="187"/>
    </location>
</feature>
<keyword evidence="3" id="KW-0808">Transferase</keyword>
<accession>A0A498JCH7</accession>
<feature type="region of interest" description="Disordered" evidence="6">
    <location>
        <begin position="1345"/>
        <end position="1383"/>
    </location>
</feature>
<dbReference type="InterPro" id="IPR040911">
    <property type="entry name" value="Exostosin_GT47"/>
</dbReference>
<dbReference type="GO" id="GO:0016757">
    <property type="term" value="F:glycosyltransferase activity"/>
    <property type="evidence" value="ECO:0007669"/>
    <property type="project" value="UniProtKB-KW"/>
</dbReference>
<feature type="region of interest" description="Disordered" evidence="6">
    <location>
        <begin position="761"/>
        <end position="780"/>
    </location>
</feature>
<keyword evidence="7" id="KW-1133">Transmembrane helix</keyword>
<evidence type="ECO:0000259" key="8">
    <source>
        <dbReference type="Pfam" id="PF03016"/>
    </source>
</evidence>
<evidence type="ECO:0000256" key="1">
    <source>
        <dbReference type="ARBA" id="ARBA00004323"/>
    </source>
</evidence>
<evidence type="ECO:0000256" key="7">
    <source>
        <dbReference type="SAM" id="Phobius"/>
    </source>
</evidence>
<feature type="region of interest" description="Disordered" evidence="6">
    <location>
        <begin position="882"/>
        <end position="921"/>
    </location>
</feature>
<organism evidence="9 10">
    <name type="scientific">Malus domestica</name>
    <name type="common">Apple</name>
    <name type="synonym">Pyrus malus</name>
    <dbReference type="NCBI Taxonomy" id="3750"/>
    <lineage>
        <taxon>Eukaryota</taxon>
        <taxon>Viridiplantae</taxon>
        <taxon>Streptophyta</taxon>
        <taxon>Embryophyta</taxon>
        <taxon>Tracheophyta</taxon>
        <taxon>Spermatophyta</taxon>
        <taxon>Magnoliopsida</taxon>
        <taxon>eudicotyledons</taxon>
        <taxon>Gunneridae</taxon>
        <taxon>Pentapetalae</taxon>
        <taxon>rosids</taxon>
        <taxon>fabids</taxon>
        <taxon>Rosales</taxon>
        <taxon>Rosaceae</taxon>
        <taxon>Amygdaloideae</taxon>
        <taxon>Maleae</taxon>
        <taxon>Malus</taxon>
    </lineage>
</organism>
<feature type="region of interest" description="Disordered" evidence="6">
    <location>
        <begin position="796"/>
        <end position="845"/>
    </location>
</feature>
<dbReference type="InterPro" id="IPR004263">
    <property type="entry name" value="Exostosin"/>
</dbReference>
<keyword evidence="10" id="KW-1185">Reference proteome</keyword>
<dbReference type="PANTHER" id="PTHR11062:SF108">
    <property type="entry name" value="EXOSTOSIN FAMILY PROTEIN"/>
    <property type="match status" value="1"/>
</dbReference>
<dbReference type="EMBL" id="RDQH01000334">
    <property type="protein sequence ID" value="RXH91824.1"/>
    <property type="molecule type" value="Genomic_DNA"/>
</dbReference>
<feature type="compositionally biased region" description="Polar residues" evidence="6">
    <location>
        <begin position="808"/>
        <end position="838"/>
    </location>
</feature>
<feature type="transmembrane region" description="Helical" evidence="7">
    <location>
        <begin position="43"/>
        <end position="61"/>
    </location>
</feature>
<keyword evidence="5" id="KW-0333">Golgi apparatus</keyword>
<feature type="compositionally biased region" description="Polar residues" evidence="6">
    <location>
        <begin position="882"/>
        <end position="909"/>
    </location>
</feature>
<comment type="similarity">
    <text evidence="2">Belongs to the glycosyltransferase 47 family.</text>
</comment>
<keyword evidence="4" id="KW-0735">Signal-anchor</keyword>
<feature type="region of interest" description="Disordered" evidence="6">
    <location>
        <begin position="1438"/>
        <end position="1509"/>
    </location>
</feature>
<comment type="subcellular location">
    <subcellularLocation>
        <location evidence="1">Golgi apparatus membrane</location>
        <topology evidence="1">Single-pass type II membrane protein</topology>
    </subcellularLocation>
</comment>
<evidence type="ECO:0000256" key="6">
    <source>
        <dbReference type="SAM" id="MobiDB-lite"/>
    </source>
</evidence>
<feature type="domain" description="Exostosin GT47" evidence="8">
    <location>
        <begin position="281"/>
        <end position="562"/>
    </location>
</feature>
<feature type="domain" description="Exostosin GT47" evidence="8">
    <location>
        <begin position="995"/>
        <end position="1275"/>
    </location>
</feature>
<feature type="compositionally biased region" description="Polar residues" evidence="6">
    <location>
        <begin position="1355"/>
        <end position="1373"/>
    </location>
</feature>
<name>A0A498JCH7_MALDO</name>
<feature type="compositionally biased region" description="Acidic residues" evidence="6">
    <location>
        <begin position="764"/>
        <end position="776"/>
    </location>
</feature>
<dbReference type="Pfam" id="PF03016">
    <property type="entry name" value="Exostosin_GT47"/>
    <property type="match status" value="2"/>
</dbReference>
<evidence type="ECO:0000313" key="9">
    <source>
        <dbReference type="EMBL" id="RXH91824.1"/>
    </source>
</evidence>
<evidence type="ECO:0000313" key="10">
    <source>
        <dbReference type="Proteomes" id="UP000290289"/>
    </source>
</evidence>
<evidence type="ECO:0000256" key="2">
    <source>
        <dbReference type="ARBA" id="ARBA00010271"/>
    </source>
</evidence>
<evidence type="ECO:0000256" key="5">
    <source>
        <dbReference type="ARBA" id="ARBA00023034"/>
    </source>
</evidence>
<dbReference type="Proteomes" id="UP000290289">
    <property type="component" value="Chromosome 8"/>
</dbReference>
<dbReference type="PANTHER" id="PTHR11062">
    <property type="entry name" value="EXOSTOSIN HEPARAN SULFATE GLYCOSYLTRANSFERASE -RELATED"/>
    <property type="match status" value="1"/>
</dbReference>
<comment type="caution">
    <text evidence="9">The sequence shown here is derived from an EMBL/GenBank/DDBJ whole genome shotgun (WGS) entry which is preliminary data.</text>
</comment>
<keyword evidence="3" id="KW-0328">Glycosyltransferase</keyword>
<feature type="region of interest" description="Disordered" evidence="6">
    <location>
        <begin position="167"/>
        <end position="192"/>
    </location>
</feature>
<keyword evidence="7" id="KW-0812">Transmembrane</keyword>
<feature type="compositionally biased region" description="Polar residues" evidence="6">
    <location>
        <begin position="1468"/>
        <end position="1480"/>
    </location>
</feature>
<keyword evidence="7" id="KW-0472">Membrane</keyword>
<dbReference type="GO" id="GO:0000139">
    <property type="term" value="C:Golgi membrane"/>
    <property type="evidence" value="ECO:0007669"/>
    <property type="project" value="UniProtKB-SubCell"/>
</dbReference>
<gene>
    <name evidence="9" type="ORF">DVH24_020847</name>
</gene>
<reference evidence="9 10" key="1">
    <citation type="submission" date="2018-10" db="EMBL/GenBank/DDBJ databases">
        <title>A high-quality apple genome assembly.</title>
        <authorList>
            <person name="Hu J."/>
        </authorList>
    </citation>
    <scope>NUCLEOTIDE SEQUENCE [LARGE SCALE GENOMIC DNA]</scope>
    <source>
        <strain evidence="10">cv. HFTH1</strain>
        <tissue evidence="9">Young leaf</tissue>
    </source>
</reference>
<proteinExistence type="inferred from homology"/>